<sequence length="539" mass="61037">MDVASTAFTLMKDTYRVIIFIRTVVENAKTMGADKDDMKCQIDDEIGFLETCKLLLFDDRGQFRQPRGLPVASFKGKVEHTARKLLQSMAEFNSIAGKYKVVESAEWEQVVGDTESMVERMAVAFHRVQNKAKEVKKRYLDWGVFDRAKILEVLRVYTSHAHELRETLNHIVMVGLAAGDTWFKEVLDRKREDRWLQEAAARRLLGLQDPPADFDALDWDRIRPIGQETTTNSDIVYAQYDDHSGQTHSVIVEYRSYDAVLMGACDSALSELKTPIRKLAWAMQSAFTKPEDPDRPSTLRVLPCLGYVDDVAQCRTGFVYRCAEPHTGDEAKQHETLHCLIRQSAISCEGNSMRKPSLGERFRISAELAATVSGIHGFGWVHKGISSHSIIISNNTNGDGQIPHLIGWCYAREQDGQTTKVNPIVDRASNLYRHPKRQGHPSEKFMIRHDIYSLGVVLVEVALWKTMDEMCEGVYSPIKIRETLLERTRGEVPWLMGERYAEAVRRCLEGDFNIQGDQAQLGLAFRELVVDVLAAGRGL</sequence>
<dbReference type="SUPFAM" id="SSF56112">
    <property type="entry name" value="Protein kinase-like (PK-like)"/>
    <property type="match status" value="1"/>
</dbReference>
<gene>
    <name evidence="1" type="ORF">ASPSYDRAFT_70641</name>
</gene>
<dbReference type="OrthoDB" id="1911848at2759"/>
<dbReference type="AlphaFoldDB" id="A0A1L9TBA2"/>
<evidence type="ECO:0008006" key="3">
    <source>
        <dbReference type="Google" id="ProtNLM"/>
    </source>
</evidence>
<dbReference type="RefSeq" id="XP_040700498.1">
    <property type="nucleotide sequence ID" value="XM_040850520.1"/>
</dbReference>
<dbReference type="Proteomes" id="UP000184356">
    <property type="component" value="Unassembled WGS sequence"/>
</dbReference>
<dbReference type="PANTHER" id="PTHR37542">
    <property type="entry name" value="HELO DOMAIN-CONTAINING PROTEIN-RELATED"/>
    <property type="match status" value="1"/>
</dbReference>
<evidence type="ECO:0000313" key="2">
    <source>
        <dbReference type="Proteomes" id="UP000184356"/>
    </source>
</evidence>
<dbReference type="PANTHER" id="PTHR37542:SF3">
    <property type="entry name" value="PRION-INHIBITION AND PROPAGATION HELO DOMAIN-CONTAINING PROTEIN"/>
    <property type="match status" value="1"/>
</dbReference>
<name>A0A1L9TBA2_9EURO</name>
<keyword evidence="2" id="KW-1185">Reference proteome</keyword>
<reference evidence="2" key="1">
    <citation type="journal article" date="2017" name="Genome Biol.">
        <title>Comparative genomics reveals high biological diversity and specific adaptations in the industrially and medically important fungal genus Aspergillus.</title>
        <authorList>
            <person name="de Vries R.P."/>
            <person name="Riley R."/>
            <person name="Wiebenga A."/>
            <person name="Aguilar-Osorio G."/>
            <person name="Amillis S."/>
            <person name="Uchima C.A."/>
            <person name="Anderluh G."/>
            <person name="Asadollahi M."/>
            <person name="Askin M."/>
            <person name="Barry K."/>
            <person name="Battaglia E."/>
            <person name="Bayram O."/>
            <person name="Benocci T."/>
            <person name="Braus-Stromeyer S.A."/>
            <person name="Caldana C."/>
            <person name="Canovas D."/>
            <person name="Cerqueira G.C."/>
            <person name="Chen F."/>
            <person name="Chen W."/>
            <person name="Choi C."/>
            <person name="Clum A."/>
            <person name="Dos Santos R.A."/>
            <person name="Damasio A.R."/>
            <person name="Diallinas G."/>
            <person name="Emri T."/>
            <person name="Fekete E."/>
            <person name="Flipphi M."/>
            <person name="Freyberg S."/>
            <person name="Gallo A."/>
            <person name="Gournas C."/>
            <person name="Habgood R."/>
            <person name="Hainaut M."/>
            <person name="Harispe M.L."/>
            <person name="Henrissat B."/>
            <person name="Hilden K.S."/>
            <person name="Hope R."/>
            <person name="Hossain A."/>
            <person name="Karabika E."/>
            <person name="Karaffa L."/>
            <person name="Karanyi Z."/>
            <person name="Krasevec N."/>
            <person name="Kuo A."/>
            <person name="Kusch H."/>
            <person name="LaButti K."/>
            <person name="Lagendijk E.L."/>
            <person name="Lapidus A."/>
            <person name="Levasseur A."/>
            <person name="Lindquist E."/>
            <person name="Lipzen A."/>
            <person name="Logrieco A.F."/>
            <person name="MacCabe A."/>
            <person name="Maekelae M.R."/>
            <person name="Malavazi I."/>
            <person name="Melin P."/>
            <person name="Meyer V."/>
            <person name="Mielnichuk N."/>
            <person name="Miskei M."/>
            <person name="Molnar A.P."/>
            <person name="Mule G."/>
            <person name="Ngan C.Y."/>
            <person name="Orejas M."/>
            <person name="Orosz E."/>
            <person name="Ouedraogo J.P."/>
            <person name="Overkamp K.M."/>
            <person name="Park H.-S."/>
            <person name="Perrone G."/>
            <person name="Piumi F."/>
            <person name="Punt P.J."/>
            <person name="Ram A.F."/>
            <person name="Ramon A."/>
            <person name="Rauscher S."/>
            <person name="Record E."/>
            <person name="Riano-Pachon D.M."/>
            <person name="Robert V."/>
            <person name="Roehrig J."/>
            <person name="Ruller R."/>
            <person name="Salamov A."/>
            <person name="Salih N.S."/>
            <person name="Samson R.A."/>
            <person name="Sandor E."/>
            <person name="Sanguinetti M."/>
            <person name="Schuetze T."/>
            <person name="Sepcic K."/>
            <person name="Shelest E."/>
            <person name="Sherlock G."/>
            <person name="Sophianopoulou V."/>
            <person name="Squina F.M."/>
            <person name="Sun H."/>
            <person name="Susca A."/>
            <person name="Todd R.B."/>
            <person name="Tsang A."/>
            <person name="Unkles S.E."/>
            <person name="van de Wiele N."/>
            <person name="van Rossen-Uffink D."/>
            <person name="Oliveira J.V."/>
            <person name="Vesth T.C."/>
            <person name="Visser J."/>
            <person name="Yu J.-H."/>
            <person name="Zhou M."/>
            <person name="Andersen M.R."/>
            <person name="Archer D.B."/>
            <person name="Baker S.E."/>
            <person name="Benoit I."/>
            <person name="Brakhage A.A."/>
            <person name="Braus G.H."/>
            <person name="Fischer R."/>
            <person name="Frisvad J.C."/>
            <person name="Goldman G.H."/>
            <person name="Houbraken J."/>
            <person name="Oakley B."/>
            <person name="Pocsi I."/>
            <person name="Scazzocchio C."/>
            <person name="Seiboth B."/>
            <person name="vanKuyk P.A."/>
            <person name="Wortman J."/>
            <person name="Dyer P.S."/>
            <person name="Grigoriev I.V."/>
        </authorList>
    </citation>
    <scope>NUCLEOTIDE SEQUENCE [LARGE SCALE GENOMIC DNA]</scope>
    <source>
        <strain evidence="2">CBS 593.65</strain>
    </source>
</reference>
<dbReference type="GeneID" id="63766593"/>
<dbReference type="Gene3D" id="1.10.510.10">
    <property type="entry name" value="Transferase(Phosphotransferase) domain 1"/>
    <property type="match status" value="1"/>
</dbReference>
<organism evidence="1 2">
    <name type="scientific">Aspergillus sydowii CBS 593.65</name>
    <dbReference type="NCBI Taxonomy" id="1036612"/>
    <lineage>
        <taxon>Eukaryota</taxon>
        <taxon>Fungi</taxon>
        <taxon>Dikarya</taxon>
        <taxon>Ascomycota</taxon>
        <taxon>Pezizomycotina</taxon>
        <taxon>Eurotiomycetes</taxon>
        <taxon>Eurotiomycetidae</taxon>
        <taxon>Eurotiales</taxon>
        <taxon>Aspergillaceae</taxon>
        <taxon>Aspergillus</taxon>
        <taxon>Aspergillus subgen. Nidulantes</taxon>
    </lineage>
</organism>
<dbReference type="InterPro" id="IPR011009">
    <property type="entry name" value="Kinase-like_dom_sf"/>
</dbReference>
<protein>
    <recommendedName>
        <fullName evidence="3">Protein kinase domain-containing protein</fullName>
    </recommendedName>
</protein>
<evidence type="ECO:0000313" key="1">
    <source>
        <dbReference type="EMBL" id="OJJ56692.1"/>
    </source>
</evidence>
<dbReference type="VEuPathDB" id="FungiDB:ASPSYDRAFT_70641"/>
<accession>A0A1L9TBA2</accession>
<dbReference type="EMBL" id="KV878590">
    <property type="protein sequence ID" value="OJJ56692.1"/>
    <property type="molecule type" value="Genomic_DNA"/>
</dbReference>
<proteinExistence type="predicted"/>